<evidence type="ECO:0000256" key="1">
    <source>
        <dbReference type="SAM" id="MobiDB-lite"/>
    </source>
</evidence>
<protein>
    <submittedName>
        <fullName evidence="2">Uncharacterized protein</fullName>
    </submittedName>
</protein>
<reference evidence="2 3" key="1">
    <citation type="submission" date="2014-02" db="EMBL/GenBank/DDBJ databases">
        <title>The genome sequence of the entomopathogenic fungus Metarhizium robertsii ARSEF 2575.</title>
        <authorList>
            <person name="Giuliano Garisto Donzelli B."/>
            <person name="Roe B.A."/>
            <person name="Macmil S.L."/>
            <person name="Krasnoff S.B."/>
            <person name="Gibson D.M."/>
        </authorList>
    </citation>
    <scope>NUCLEOTIDE SEQUENCE [LARGE SCALE GENOMIC DNA]</scope>
    <source>
        <strain evidence="2 3">ARSEF 2575</strain>
    </source>
</reference>
<dbReference type="EMBL" id="JELW01000021">
    <property type="protein sequence ID" value="EXU99134.1"/>
    <property type="molecule type" value="Genomic_DNA"/>
</dbReference>
<accession>A0A0A1USP7</accession>
<evidence type="ECO:0000313" key="3">
    <source>
        <dbReference type="Proteomes" id="UP000030151"/>
    </source>
</evidence>
<dbReference type="Proteomes" id="UP000030151">
    <property type="component" value="Unassembled WGS sequence"/>
</dbReference>
<comment type="caution">
    <text evidence="2">The sequence shown here is derived from an EMBL/GenBank/DDBJ whole genome shotgun (WGS) entry which is preliminary data.</text>
</comment>
<dbReference type="AlphaFoldDB" id="A0A0A1USP7"/>
<organism evidence="2 3">
    <name type="scientific">Metarhizium robertsii</name>
    <dbReference type="NCBI Taxonomy" id="568076"/>
    <lineage>
        <taxon>Eukaryota</taxon>
        <taxon>Fungi</taxon>
        <taxon>Dikarya</taxon>
        <taxon>Ascomycota</taxon>
        <taxon>Pezizomycotina</taxon>
        <taxon>Sordariomycetes</taxon>
        <taxon>Hypocreomycetidae</taxon>
        <taxon>Hypocreales</taxon>
        <taxon>Clavicipitaceae</taxon>
        <taxon>Metarhizium</taxon>
    </lineage>
</organism>
<dbReference type="eggNOG" id="ENOG502SSPP">
    <property type="taxonomic scope" value="Eukaryota"/>
</dbReference>
<proteinExistence type="predicted"/>
<name>A0A0A1USP7_9HYPO</name>
<feature type="region of interest" description="Disordered" evidence="1">
    <location>
        <begin position="147"/>
        <end position="174"/>
    </location>
</feature>
<sequence length="427" mass="46775">MSMLMSMLIPSLKGIDLPLTCQRRPTSACQTGTWTSHQFDPSSVSNLTNAANTIVTAALQPLPWSYCVGHGLVLHWHNVHQRLSTTRLAGSGRQVEEAPFGVRCVSCRQGPLFRRSNVLKMSQRLPSPPRQPKGSLNKKTIERIKAARAAAESEAQPDHITSQGSSVCPRPADDVLDFIDMPPSTCNNSPDPVTATPSSHFPLMGETFPTFGADDLDSFLNAYQTPPQSCSSKPVGDIPVASEMDPGCIFVGTPSSSSREYTDAAASCCCVRTMTRQINHVHAAATDRSAAALDHVLHHTRETASCVSRFLQCHTCGVEVQVYVLAAVVLSLLLEIMHPLTDSSLETCRPRAQIRVGNYDMSGQLGDVLEKVIVRSMITKLRQVVDKFEMRVEFLRSETAQVDFLKSEARRLKRGFERIGEETATVL</sequence>
<dbReference type="HOGENOM" id="CLU_642639_0_0_1"/>
<gene>
    <name evidence="2" type="ORF">X797_007857</name>
</gene>
<evidence type="ECO:0000313" key="2">
    <source>
        <dbReference type="EMBL" id="EXU99134.1"/>
    </source>
</evidence>
<dbReference type="OrthoDB" id="2328572at2759"/>